<organism evidence="2 3">
    <name type="scientific">Aporhodopirellula rubra</name>
    <dbReference type="NCBI Taxonomy" id="980271"/>
    <lineage>
        <taxon>Bacteria</taxon>
        <taxon>Pseudomonadati</taxon>
        <taxon>Planctomycetota</taxon>
        <taxon>Planctomycetia</taxon>
        <taxon>Pirellulales</taxon>
        <taxon>Pirellulaceae</taxon>
        <taxon>Aporhodopirellula</taxon>
    </lineage>
</organism>
<dbReference type="EMBL" id="JACHXU010000013">
    <property type="protein sequence ID" value="MBB3208092.1"/>
    <property type="molecule type" value="Genomic_DNA"/>
</dbReference>
<protein>
    <submittedName>
        <fullName evidence="2">Uncharacterized protein</fullName>
    </submittedName>
</protein>
<evidence type="ECO:0000313" key="2">
    <source>
        <dbReference type="EMBL" id="MBB3208092.1"/>
    </source>
</evidence>
<gene>
    <name evidence="2" type="ORF">FHS27_003919</name>
</gene>
<dbReference type="AlphaFoldDB" id="A0A7W5E1I1"/>
<feature type="compositionally biased region" description="Basic and acidic residues" evidence="1">
    <location>
        <begin position="1"/>
        <end position="17"/>
    </location>
</feature>
<keyword evidence="3" id="KW-1185">Reference proteome</keyword>
<sequence>MKIDRAANDVGRTERSDVPAGHGAIAGAASRCSLIRPTWFNDNYTEKYFRIVRVFRGQQQATEDTESTEELHTKPLRNLCALCG</sequence>
<evidence type="ECO:0000313" key="3">
    <source>
        <dbReference type="Proteomes" id="UP000536179"/>
    </source>
</evidence>
<accession>A0A7W5E1I1</accession>
<feature type="region of interest" description="Disordered" evidence="1">
    <location>
        <begin position="1"/>
        <end position="22"/>
    </location>
</feature>
<evidence type="ECO:0000256" key="1">
    <source>
        <dbReference type="SAM" id="MobiDB-lite"/>
    </source>
</evidence>
<comment type="caution">
    <text evidence="2">The sequence shown here is derived from an EMBL/GenBank/DDBJ whole genome shotgun (WGS) entry which is preliminary data.</text>
</comment>
<dbReference type="Proteomes" id="UP000536179">
    <property type="component" value="Unassembled WGS sequence"/>
</dbReference>
<name>A0A7W5E1I1_9BACT</name>
<proteinExistence type="predicted"/>
<reference evidence="2 3" key="1">
    <citation type="submission" date="2020-08" db="EMBL/GenBank/DDBJ databases">
        <title>Genomic Encyclopedia of Type Strains, Phase III (KMG-III): the genomes of soil and plant-associated and newly described type strains.</title>
        <authorList>
            <person name="Whitman W."/>
        </authorList>
    </citation>
    <scope>NUCLEOTIDE SEQUENCE [LARGE SCALE GENOMIC DNA]</scope>
    <source>
        <strain evidence="2 3">CECT 8075</strain>
    </source>
</reference>